<dbReference type="Proteomes" id="UP000293995">
    <property type="component" value="Chromosome"/>
</dbReference>
<dbReference type="OrthoDB" id="5082362at2"/>
<gene>
    <name evidence="1" type="ORF">ET475_06290</name>
</gene>
<evidence type="ECO:0000313" key="1">
    <source>
        <dbReference type="EMBL" id="QAY59637.1"/>
    </source>
</evidence>
<reference evidence="1 2" key="1">
    <citation type="submission" date="2019-01" db="EMBL/GenBank/DDBJ databases">
        <title>Genome sequencing of strain DFW100M-13.</title>
        <authorList>
            <person name="Heo J."/>
            <person name="Kim S.-J."/>
            <person name="Kim J.-S."/>
            <person name="Hong S.-B."/>
            <person name="Kwon S.-W."/>
        </authorList>
    </citation>
    <scope>NUCLEOTIDE SEQUENCE [LARGE SCALE GENOMIC DNA]</scope>
    <source>
        <strain evidence="1 2">DFW100M-13</strain>
    </source>
</reference>
<protein>
    <submittedName>
        <fullName evidence="1">DUF4192 family protein</fullName>
    </submittedName>
</protein>
<sequence>MASYTQIDPRPAVITRRVANILGMPEPTEPPSIDGASRIHLPLINDRERGEVVRVLNQMEKQLPEVGVTVTPFVASEWVNRCPPGRETFFLAEMVTETLLDSEVDALRPESIVEFVMLGATPLIIETMALQIAFGQKIAERESKRMARGMPSPLFEGDEQRRPSVHRCAHAMVVLRRVAAFYPGKLGAGVLCVIAWLAWARGRRALAVAYLDEARRLDPEYVLARRLSGLVTTKLPEWLPTEIESC</sequence>
<organism evidence="1 2">
    <name type="scientific">Microbacterium protaetiae</name>
    <dbReference type="NCBI Taxonomy" id="2509458"/>
    <lineage>
        <taxon>Bacteria</taxon>
        <taxon>Bacillati</taxon>
        <taxon>Actinomycetota</taxon>
        <taxon>Actinomycetes</taxon>
        <taxon>Micrococcales</taxon>
        <taxon>Microbacteriaceae</taxon>
        <taxon>Microbacterium</taxon>
    </lineage>
</organism>
<accession>A0A4P6EHN9</accession>
<dbReference type="KEGG" id="mprt:ET475_06290"/>
<dbReference type="Pfam" id="PF13830">
    <property type="entry name" value="DUF4192"/>
    <property type="match status" value="1"/>
</dbReference>
<keyword evidence="2" id="KW-1185">Reference proteome</keyword>
<dbReference type="AlphaFoldDB" id="A0A4P6EHN9"/>
<dbReference type="EMBL" id="CP035494">
    <property type="protein sequence ID" value="QAY59637.1"/>
    <property type="molecule type" value="Genomic_DNA"/>
</dbReference>
<name>A0A4P6EHN9_9MICO</name>
<proteinExistence type="predicted"/>
<evidence type="ECO:0000313" key="2">
    <source>
        <dbReference type="Proteomes" id="UP000293995"/>
    </source>
</evidence>
<dbReference type="InterPro" id="IPR025447">
    <property type="entry name" value="DUF4192"/>
</dbReference>